<gene>
    <name evidence="1" type="ORF">ACFSR5_12760</name>
</gene>
<evidence type="ECO:0000313" key="1">
    <source>
        <dbReference type="EMBL" id="MFD2548516.1"/>
    </source>
</evidence>
<dbReference type="RefSeq" id="WP_380904345.1">
    <property type="nucleotide sequence ID" value="NZ_JBHUEG010000001.1"/>
</dbReference>
<name>A0ABW5KHQ0_9SPHI</name>
<evidence type="ECO:0000313" key="2">
    <source>
        <dbReference type="Proteomes" id="UP001597545"/>
    </source>
</evidence>
<proteinExistence type="predicted"/>
<sequence>MALLRSTIDNSSTIHYAEGKEVVIVSEEDVLLEDLKRVGVQKIVTHIDLYRTYDLGV</sequence>
<dbReference type="Proteomes" id="UP001597545">
    <property type="component" value="Unassembled WGS sequence"/>
</dbReference>
<organism evidence="1 2">
    <name type="scientific">Sphingobacterium suaedae</name>
    <dbReference type="NCBI Taxonomy" id="1686402"/>
    <lineage>
        <taxon>Bacteria</taxon>
        <taxon>Pseudomonadati</taxon>
        <taxon>Bacteroidota</taxon>
        <taxon>Sphingobacteriia</taxon>
        <taxon>Sphingobacteriales</taxon>
        <taxon>Sphingobacteriaceae</taxon>
        <taxon>Sphingobacterium</taxon>
    </lineage>
</organism>
<reference evidence="2" key="1">
    <citation type="journal article" date="2019" name="Int. J. Syst. Evol. Microbiol.">
        <title>The Global Catalogue of Microorganisms (GCM) 10K type strain sequencing project: providing services to taxonomists for standard genome sequencing and annotation.</title>
        <authorList>
            <consortium name="The Broad Institute Genomics Platform"/>
            <consortium name="The Broad Institute Genome Sequencing Center for Infectious Disease"/>
            <person name="Wu L."/>
            <person name="Ma J."/>
        </authorList>
    </citation>
    <scope>NUCLEOTIDE SEQUENCE [LARGE SCALE GENOMIC DNA]</scope>
    <source>
        <strain evidence="2">KCTC 42662</strain>
    </source>
</reference>
<comment type="caution">
    <text evidence="1">The sequence shown here is derived from an EMBL/GenBank/DDBJ whole genome shotgun (WGS) entry which is preliminary data.</text>
</comment>
<protein>
    <submittedName>
        <fullName evidence="1">Uncharacterized protein</fullName>
    </submittedName>
</protein>
<accession>A0ABW5KHQ0</accession>
<dbReference type="EMBL" id="JBHULR010000004">
    <property type="protein sequence ID" value="MFD2548516.1"/>
    <property type="molecule type" value="Genomic_DNA"/>
</dbReference>
<keyword evidence="2" id="KW-1185">Reference proteome</keyword>